<dbReference type="GO" id="GO:0016052">
    <property type="term" value="P:carbohydrate catabolic process"/>
    <property type="evidence" value="ECO:0007669"/>
    <property type="project" value="InterPro"/>
</dbReference>
<reference evidence="7" key="1">
    <citation type="submission" date="2020-10" db="EMBL/GenBank/DDBJ databases">
        <authorList>
            <person name="Gilroy R."/>
        </authorList>
    </citation>
    <scope>NUCLEOTIDE SEQUENCE</scope>
    <source>
        <strain evidence="7">11167</strain>
    </source>
</reference>
<dbReference type="PANTHER" id="PTHR43053:SF3">
    <property type="entry name" value="ALPHA-GALACTOSIDASE C-RELATED"/>
    <property type="match status" value="1"/>
</dbReference>
<proteinExistence type="inferred from homology"/>
<sequence length="733" mass="81434">MITVKNNVFHLATRSLSLVFMIDGAGLAEQLHFGRRLAHPEDDVEALRVKRLSPRPGEVSYSARRMTVCETDLPLEFSAPGRGDMRTPFIIVDPNGDGDEELDLVYQDCETYLGVKRCDSGLVQAIAGEEEAQGIRLDFTDSRRGLTLSLYYTVFPSLDVFVRRTVLTNTKGRTVVRKMCSLQLDLFDSGYALTTAGGPWGRENRITRHSLGAGCHVNASRSGTTGCTSPVIYLEKEEACIATGLLYPGDHCESVEVTPYGKTHILVGVNDETTRVVLEEGESWETPEAFLTFAPTLDEAKERLHRFIQSTIMRGVWKDRLRPISFSTDGALGLDVREDRLAGQIQLAARLGFELFFLGDGWFGVRNTKDDSQGDWSANTLKLPSGLAAVSKACHKEGMLFGIWISPETVSLKSRYAMDHPDWLLRNSDGDSAYEKGLALVDLTNREAWEDMLERLKSLIERTGIDALRWELGAQIFSPHVGSKANATAWRQEWTVAMQRLQRSLAVAFPRLMISNVTSTSPRFEASLLSSAATLGVNAITDPFECLESIIGSDLVVPPAAMATRLCDRRTYLPGRRVSLSTAFDITAFGCLDCSFDLKALGHGGREALARQIAFYKQYREVLQFGRRSVIDKGDYVQLTASSPDRSTILVLLAIRSMRVNGEDIVLKVADADERSLYRIWPREEGGQSYMIAGDSLKWAGVRLAESWLGGEDEGMEEMGDRSTRLYIIKKEN</sequence>
<dbReference type="EC" id="3.2.1.22" evidence="2 5"/>
<dbReference type="InterPro" id="IPR002252">
    <property type="entry name" value="Glyco_hydro_36"/>
</dbReference>
<dbReference type="CDD" id="cd14791">
    <property type="entry name" value="GH36"/>
    <property type="match status" value="1"/>
</dbReference>
<evidence type="ECO:0000313" key="7">
    <source>
        <dbReference type="EMBL" id="MBO8442726.1"/>
    </source>
</evidence>
<dbReference type="InterPro" id="IPR050985">
    <property type="entry name" value="Alpha-glycosidase_related"/>
</dbReference>
<evidence type="ECO:0000256" key="2">
    <source>
        <dbReference type="ARBA" id="ARBA00012755"/>
    </source>
</evidence>
<accession>A0A9D9H901</accession>
<evidence type="ECO:0000256" key="4">
    <source>
        <dbReference type="ARBA" id="ARBA00023295"/>
    </source>
</evidence>
<dbReference type="InterPro" id="IPR038417">
    <property type="entry name" value="Alpga-gal_N_sf"/>
</dbReference>
<dbReference type="Gene3D" id="3.20.20.70">
    <property type="entry name" value="Aldolase class I"/>
    <property type="match status" value="1"/>
</dbReference>
<evidence type="ECO:0000256" key="1">
    <source>
        <dbReference type="ARBA" id="ARBA00001255"/>
    </source>
</evidence>
<dbReference type="PRINTS" id="PR00743">
    <property type="entry name" value="GLHYDRLASE36"/>
</dbReference>
<dbReference type="InterPro" id="IPR031704">
    <property type="entry name" value="Glyco_hydro_36_N"/>
</dbReference>
<dbReference type="PIRSF" id="PIRSF005536">
    <property type="entry name" value="Agal"/>
    <property type="match status" value="1"/>
</dbReference>
<keyword evidence="4 5" id="KW-0326">Glycosidase</keyword>
<comment type="similarity">
    <text evidence="5">Belongs to the glycosyl hydrolase.</text>
</comment>
<keyword evidence="3 5" id="KW-0378">Hydrolase</keyword>
<dbReference type="InterPro" id="IPR017853">
    <property type="entry name" value="GH"/>
</dbReference>
<dbReference type="InterPro" id="IPR013785">
    <property type="entry name" value="Aldolase_TIM"/>
</dbReference>
<protein>
    <recommendedName>
        <fullName evidence="2 5">Alpha-galactosidase</fullName>
        <ecNumber evidence="2 5">3.2.1.22</ecNumber>
    </recommendedName>
</protein>
<evidence type="ECO:0000259" key="6">
    <source>
        <dbReference type="Pfam" id="PF16875"/>
    </source>
</evidence>
<evidence type="ECO:0000256" key="3">
    <source>
        <dbReference type="ARBA" id="ARBA00022801"/>
    </source>
</evidence>
<dbReference type="SUPFAM" id="SSF51445">
    <property type="entry name" value="(Trans)glycosidases"/>
    <property type="match status" value="1"/>
</dbReference>
<dbReference type="Gene3D" id="2.70.98.60">
    <property type="entry name" value="alpha-galactosidase from lactobacil brevis"/>
    <property type="match status" value="1"/>
</dbReference>
<dbReference type="GO" id="GO:0004557">
    <property type="term" value="F:alpha-galactosidase activity"/>
    <property type="evidence" value="ECO:0007669"/>
    <property type="project" value="UniProtKB-UniRule"/>
</dbReference>
<dbReference type="Proteomes" id="UP000823633">
    <property type="component" value="Unassembled WGS sequence"/>
</dbReference>
<dbReference type="AlphaFoldDB" id="A0A9D9H901"/>
<dbReference type="EMBL" id="JADIMU010000020">
    <property type="protein sequence ID" value="MBO8442726.1"/>
    <property type="molecule type" value="Genomic_DNA"/>
</dbReference>
<name>A0A9D9H901_9SPIR</name>
<reference evidence="7" key="2">
    <citation type="journal article" date="2021" name="PeerJ">
        <title>Extensive microbial diversity within the chicken gut microbiome revealed by metagenomics and culture.</title>
        <authorList>
            <person name="Gilroy R."/>
            <person name="Ravi A."/>
            <person name="Getino M."/>
            <person name="Pursley I."/>
            <person name="Horton D.L."/>
            <person name="Alikhan N.F."/>
            <person name="Baker D."/>
            <person name="Gharbi K."/>
            <person name="Hall N."/>
            <person name="Watson M."/>
            <person name="Adriaenssens E.M."/>
            <person name="Foster-Nyarko E."/>
            <person name="Jarju S."/>
            <person name="Secka A."/>
            <person name="Antonio M."/>
            <person name="Oren A."/>
            <person name="Chaudhuri R.R."/>
            <person name="La Ragione R."/>
            <person name="Hildebrand F."/>
            <person name="Pallen M.J."/>
        </authorList>
    </citation>
    <scope>NUCLEOTIDE SEQUENCE</scope>
    <source>
        <strain evidence="7">11167</strain>
    </source>
</reference>
<comment type="caution">
    <text evidence="7">The sequence shown here is derived from an EMBL/GenBank/DDBJ whole genome shotgun (WGS) entry which is preliminary data.</text>
</comment>
<gene>
    <name evidence="7" type="ORF">IAC42_03070</name>
</gene>
<evidence type="ECO:0000313" key="8">
    <source>
        <dbReference type="Proteomes" id="UP000823633"/>
    </source>
</evidence>
<dbReference type="Pfam" id="PF16875">
    <property type="entry name" value="Glyco_hydro_36N"/>
    <property type="match status" value="1"/>
</dbReference>
<comment type="catalytic activity">
    <reaction evidence="1 5">
        <text>Hydrolysis of terminal, non-reducing alpha-D-galactose residues in alpha-D-galactosides, including galactose oligosaccharides, galactomannans and galactolipids.</text>
        <dbReference type="EC" id="3.2.1.22"/>
    </reaction>
</comment>
<dbReference type="Pfam" id="PF02065">
    <property type="entry name" value="Melibiase"/>
    <property type="match status" value="1"/>
</dbReference>
<dbReference type="PANTHER" id="PTHR43053">
    <property type="entry name" value="GLYCOSIDASE FAMILY 31"/>
    <property type="match status" value="1"/>
</dbReference>
<feature type="domain" description="Glycosyl hydrolase family 36 N-terminal" evidence="6">
    <location>
        <begin position="27"/>
        <end position="278"/>
    </location>
</feature>
<organism evidence="7 8">
    <name type="scientific">Candidatus Aphodenecus pullistercoris</name>
    <dbReference type="NCBI Taxonomy" id="2840669"/>
    <lineage>
        <taxon>Bacteria</taxon>
        <taxon>Pseudomonadati</taxon>
        <taxon>Spirochaetota</taxon>
        <taxon>Spirochaetia</taxon>
        <taxon>Spirochaetales</taxon>
        <taxon>Candidatus Aphodenecus</taxon>
    </lineage>
</organism>
<evidence type="ECO:0000256" key="5">
    <source>
        <dbReference type="PIRNR" id="PIRNR005536"/>
    </source>
</evidence>